<dbReference type="Proteomes" id="UP000242444">
    <property type="component" value="Unassembled WGS sequence"/>
</dbReference>
<dbReference type="Pfam" id="PF13302">
    <property type="entry name" value="Acetyltransf_3"/>
    <property type="match status" value="1"/>
</dbReference>
<dbReference type="InterPro" id="IPR051531">
    <property type="entry name" value="N-acetyltransferase"/>
</dbReference>
<dbReference type="PROSITE" id="PS51186">
    <property type="entry name" value="GNAT"/>
    <property type="match status" value="1"/>
</dbReference>
<dbReference type="EMBL" id="NKYE01000002">
    <property type="protein sequence ID" value="OZM74650.1"/>
    <property type="molecule type" value="Genomic_DNA"/>
</dbReference>
<dbReference type="GO" id="GO:0016747">
    <property type="term" value="F:acyltransferase activity, transferring groups other than amino-acyl groups"/>
    <property type="evidence" value="ECO:0007669"/>
    <property type="project" value="InterPro"/>
</dbReference>
<dbReference type="OrthoDB" id="9132139at2"/>
<dbReference type="InterPro" id="IPR000182">
    <property type="entry name" value="GNAT_dom"/>
</dbReference>
<feature type="domain" description="N-acetyltransferase" evidence="1">
    <location>
        <begin position="13"/>
        <end position="181"/>
    </location>
</feature>
<keyword evidence="3" id="KW-1185">Reference proteome</keyword>
<proteinExistence type="predicted"/>
<dbReference type="SUPFAM" id="SSF55729">
    <property type="entry name" value="Acyl-CoA N-acyltransferases (Nat)"/>
    <property type="match status" value="1"/>
</dbReference>
<dbReference type="PANTHER" id="PTHR43792:SF1">
    <property type="entry name" value="N-ACETYLTRANSFERASE DOMAIN-CONTAINING PROTEIN"/>
    <property type="match status" value="1"/>
</dbReference>
<keyword evidence="2" id="KW-0808">Transferase</keyword>
<dbReference type="InParanoid" id="A0A263D840"/>
<protein>
    <submittedName>
        <fullName evidence="2">GNAT family N-acetyltransferase</fullName>
    </submittedName>
</protein>
<evidence type="ECO:0000313" key="2">
    <source>
        <dbReference type="EMBL" id="OZM74650.1"/>
    </source>
</evidence>
<dbReference type="PANTHER" id="PTHR43792">
    <property type="entry name" value="GNAT FAMILY, PUTATIVE (AFU_ORTHOLOGUE AFUA_3G00765)-RELATED-RELATED"/>
    <property type="match status" value="1"/>
</dbReference>
<reference evidence="2 3" key="1">
    <citation type="submission" date="2017-07" db="EMBL/GenBank/DDBJ databases">
        <title>Amycolatopsis antarcticus sp. nov., isolated from the surface of an Antarcticus brown macroalga.</title>
        <authorList>
            <person name="Wang J."/>
            <person name="Leiva S."/>
            <person name="Huang J."/>
            <person name="Huang Y."/>
        </authorList>
    </citation>
    <scope>NUCLEOTIDE SEQUENCE [LARGE SCALE GENOMIC DNA]</scope>
    <source>
        <strain evidence="2 3">AU-G6</strain>
    </source>
</reference>
<dbReference type="Gene3D" id="3.40.630.30">
    <property type="match status" value="1"/>
</dbReference>
<name>A0A263D840_9PSEU</name>
<comment type="caution">
    <text evidence="2">The sequence shown here is derived from an EMBL/GenBank/DDBJ whole genome shotgun (WGS) entry which is preliminary data.</text>
</comment>
<accession>A0A263D840</accession>
<sequence>MLTPTYPIRTARLVLRPFTQTDLDELHAFQSLPEVARYLYWEARSRQETADALEKRIAGARITTEGQTLALAVERTDTGALIGDLTLCWLSAEHRRGEIGFVFHPDHHGHGYAQEAAEALLLLAFRDLGLRRAVGHCDARNTASAALMRRLGMTLDARLRENQFFKGDWTDELVYAILEREWAAGRGTPA</sequence>
<dbReference type="InterPro" id="IPR016181">
    <property type="entry name" value="Acyl_CoA_acyltransferase"/>
</dbReference>
<organism evidence="2 3">
    <name type="scientific">Amycolatopsis antarctica</name>
    <dbReference type="NCBI Taxonomy" id="1854586"/>
    <lineage>
        <taxon>Bacteria</taxon>
        <taxon>Bacillati</taxon>
        <taxon>Actinomycetota</taxon>
        <taxon>Actinomycetes</taxon>
        <taxon>Pseudonocardiales</taxon>
        <taxon>Pseudonocardiaceae</taxon>
        <taxon>Amycolatopsis</taxon>
    </lineage>
</organism>
<evidence type="ECO:0000259" key="1">
    <source>
        <dbReference type="PROSITE" id="PS51186"/>
    </source>
</evidence>
<evidence type="ECO:0000313" key="3">
    <source>
        <dbReference type="Proteomes" id="UP000242444"/>
    </source>
</evidence>
<gene>
    <name evidence="2" type="ORF">CFN78_04660</name>
</gene>
<dbReference type="RefSeq" id="WP_094861547.1">
    <property type="nucleotide sequence ID" value="NZ_NKYE01000002.1"/>
</dbReference>
<dbReference type="AlphaFoldDB" id="A0A263D840"/>